<evidence type="ECO:0000256" key="1">
    <source>
        <dbReference type="ARBA" id="ARBA00004772"/>
    </source>
</evidence>
<dbReference type="InterPro" id="IPR039793">
    <property type="entry name" value="UROS/Hem4"/>
</dbReference>
<dbReference type="CDD" id="cd06578">
    <property type="entry name" value="HemD"/>
    <property type="match status" value="1"/>
</dbReference>
<evidence type="ECO:0000256" key="3">
    <source>
        <dbReference type="ARBA" id="ARBA00013109"/>
    </source>
</evidence>
<comment type="similarity">
    <text evidence="2 9">Belongs to the uroporphyrinogen-III synthase family.</text>
</comment>
<comment type="pathway">
    <text evidence="1 9">Porphyrin-containing compound metabolism; protoporphyrin-IX biosynthesis; coproporphyrinogen-III from 5-aminolevulinate: step 3/4.</text>
</comment>
<evidence type="ECO:0000256" key="2">
    <source>
        <dbReference type="ARBA" id="ARBA00008133"/>
    </source>
</evidence>
<name>A0ABP7P762_9GAMM</name>
<organism evidence="11 12">
    <name type="scientific">Allohahella marinimesophila</name>
    <dbReference type="NCBI Taxonomy" id="1054972"/>
    <lineage>
        <taxon>Bacteria</taxon>
        <taxon>Pseudomonadati</taxon>
        <taxon>Pseudomonadota</taxon>
        <taxon>Gammaproteobacteria</taxon>
        <taxon>Oceanospirillales</taxon>
        <taxon>Hahellaceae</taxon>
        <taxon>Allohahella</taxon>
    </lineage>
</organism>
<dbReference type="Proteomes" id="UP001501337">
    <property type="component" value="Unassembled WGS sequence"/>
</dbReference>
<evidence type="ECO:0000256" key="8">
    <source>
        <dbReference type="ARBA" id="ARBA00048617"/>
    </source>
</evidence>
<sequence length="259" mass="28639">MQTTRILLSRPLVERDDGQPLQQPEDPLLRALHRTGAGVMNFPMQSLLLYSKPPAAQRSSITDIHCYDNILVTSKAAARQLVDYLDQYWPQTPVGLPLMALGSGTAEALRPLSQRIVLPQAGHSSEHLLALATLQNVTHRRILLVKGEGGRSTLADTLGARGAKVDTLLCYERKNVEHPTAELEQLERFDPTHVVALSLETLQALLALKRPKLTHASFFVPSERVAEPLRDAHVKYKVTDDLRPTNMIKLLGLESEAGT</sequence>
<evidence type="ECO:0000256" key="6">
    <source>
        <dbReference type="ARBA" id="ARBA00037589"/>
    </source>
</evidence>
<dbReference type="PANTHER" id="PTHR38042:SF1">
    <property type="entry name" value="UROPORPHYRINOGEN-III SYNTHASE, CHLOROPLASTIC"/>
    <property type="match status" value="1"/>
</dbReference>
<comment type="catalytic activity">
    <reaction evidence="8 9">
        <text>hydroxymethylbilane = uroporphyrinogen III + H2O</text>
        <dbReference type="Rhea" id="RHEA:18965"/>
        <dbReference type="ChEBI" id="CHEBI:15377"/>
        <dbReference type="ChEBI" id="CHEBI:57308"/>
        <dbReference type="ChEBI" id="CHEBI:57845"/>
        <dbReference type="EC" id="4.2.1.75"/>
    </reaction>
</comment>
<dbReference type="InterPro" id="IPR036108">
    <property type="entry name" value="4pyrrol_syn_uPrphyn_synt_sf"/>
</dbReference>
<evidence type="ECO:0000256" key="7">
    <source>
        <dbReference type="ARBA" id="ARBA00040167"/>
    </source>
</evidence>
<evidence type="ECO:0000313" key="12">
    <source>
        <dbReference type="Proteomes" id="UP001501337"/>
    </source>
</evidence>
<reference evidence="12" key="1">
    <citation type="journal article" date="2019" name="Int. J. Syst. Evol. Microbiol.">
        <title>The Global Catalogue of Microorganisms (GCM) 10K type strain sequencing project: providing services to taxonomists for standard genome sequencing and annotation.</title>
        <authorList>
            <consortium name="The Broad Institute Genomics Platform"/>
            <consortium name="The Broad Institute Genome Sequencing Center for Infectious Disease"/>
            <person name="Wu L."/>
            <person name="Ma J."/>
        </authorList>
    </citation>
    <scope>NUCLEOTIDE SEQUENCE [LARGE SCALE GENOMIC DNA]</scope>
    <source>
        <strain evidence="12">JCM 17555</strain>
    </source>
</reference>
<dbReference type="EC" id="4.2.1.75" evidence="3 9"/>
<keyword evidence="5 9" id="KW-0627">Porphyrin biosynthesis</keyword>
<dbReference type="SUPFAM" id="SSF69618">
    <property type="entry name" value="HemD-like"/>
    <property type="match status" value="1"/>
</dbReference>
<protein>
    <recommendedName>
        <fullName evidence="7 9">Uroporphyrinogen-III synthase</fullName>
        <ecNumber evidence="3 9">4.2.1.75</ecNumber>
    </recommendedName>
</protein>
<proteinExistence type="inferred from homology"/>
<evidence type="ECO:0000259" key="10">
    <source>
        <dbReference type="Pfam" id="PF02602"/>
    </source>
</evidence>
<dbReference type="RefSeq" id="WP_344805617.1">
    <property type="nucleotide sequence ID" value="NZ_BAABBO010000009.1"/>
</dbReference>
<dbReference type="InterPro" id="IPR003754">
    <property type="entry name" value="4pyrrol_synth_uPrphyn_synth"/>
</dbReference>
<dbReference type="EMBL" id="BAABBO010000009">
    <property type="protein sequence ID" value="GAA3960888.1"/>
    <property type="molecule type" value="Genomic_DNA"/>
</dbReference>
<comment type="function">
    <text evidence="6 9">Catalyzes cyclization of the linear tetrapyrrole, hydroxymethylbilane, to the macrocyclic uroporphyrinogen III.</text>
</comment>
<gene>
    <name evidence="11" type="ORF">GCM10022278_18720</name>
</gene>
<evidence type="ECO:0000256" key="9">
    <source>
        <dbReference type="RuleBase" id="RU366031"/>
    </source>
</evidence>
<keyword evidence="4 9" id="KW-0456">Lyase</keyword>
<evidence type="ECO:0000256" key="4">
    <source>
        <dbReference type="ARBA" id="ARBA00023239"/>
    </source>
</evidence>
<dbReference type="Pfam" id="PF02602">
    <property type="entry name" value="HEM4"/>
    <property type="match status" value="1"/>
</dbReference>
<feature type="domain" description="Tetrapyrrole biosynthesis uroporphyrinogen III synthase" evidence="10">
    <location>
        <begin position="28"/>
        <end position="239"/>
    </location>
</feature>
<comment type="caution">
    <text evidence="11">The sequence shown here is derived from an EMBL/GenBank/DDBJ whole genome shotgun (WGS) entry which is preliminary data.</text>
</comment>
<accession>A0ABP7P762</accession>
<keyword evidence="12" id="KW-1185">Reference proteome</keyword>
<dbReference type="Gene3D" id="3.40.50.10090">
    <property type="match status" value="2"/>
</dbReference>
<evidence type="ECO:0000313" key="11">
    <source>
        <dbReference type="EMBL" id="GAA3960888.1"/>
    </source>
</evidence>
<evidence type="ECO:0000256" key="5">
    <source>
        <dbReference type="ARBA" id="ARBA00023244"/>
    </source>
</evidence>
<dbReference type="PANTHER" id="PTHR38042">
    <property type="entry name" value="UROPORPHYRINOGEN-III SYNTHASE, CHLOROPLASTIC"/>
    <property type="match status" value="1"/>
</dbReference>